<keyword evidence="4" id="KW-0598">Phosphotransferase system</keyword>
<dbReference type="AlphaFoldDB" id="A0A1G7FTW5"/>
<dbReference type="PANTHER" id="PTHR34382">
    <property type="entry name" value="PTS SYSTEM N,N'-DIACETYLCHITOBIOSE-SPECIFIC EIIA COMPONENT"/>
    <property type="match status" value="1"/>
</dbReference>
<name>A0A1G7FTW5_9BACL</name>
<evidence type="ECO:0000256" key="2">
    <source>
        <dbReference type="ARBA" id="ARBA00022597"/>
    </source>
</evidence>
<dbReference type="RefSeq" id="WP_175471283.1">
    <property type="nucleotide sequence ID" value="NZ_FNBG01000002.1"/>
</dbReference>
<feature type="active site" description="Tele-phosphohistidine intermediate" evidence="5">
    <location>
        <position position="75"/>
    </location>
</feature>
<dbReference type="PIRSF" id="PIRSF000699">
    <property type="entry name" value="PTS_IILac_III"/>
    <property type="match status" value="1"/>
</dbReference>
<dbReference type="Gene3D" id="1.20.58.80">
    <property type="entry name" value="Phosphotransferase system, lactose/cellobiose-type IIA subunit"/>
    <property type="match status" value="1"/>
</dbReference>
<dbReference type="CDD" id="cd00215">
    <property type="entry name" value="PTS_IIA_lac"/>
    <property type="match status" value="1"/>
</dbReference>
<sequence length="103" mass="11597">MDYLEKVMALIAMSGAARSKAMEAIMLSKQKDFKGAAELLETASKELKDAHKVQTRLIQEEAGGTKQEITLLMIHAQDHLMNAMTVKDMAKEFVELYEHTQKN</sequence>
<gene>
    <name evidence="8" type="ORF">SAMN04488542_102148</name>
</gene>
<dbReference type="GO" id="GO:0016740">
    <property type="term" value="F:transferase activity"/>
    <property type="evidence" value="ECO:0007669"/>
    <property type="project" value="UniProtKB-KW"/>
</dbReference>
<reference evidence="8 9" key="1">
    <citation type="submission" date="2016-10" db="EMBL/GenBank/DDBJ databases">
        <authorList>
            <person name="de Groot N.N."/>
        </authorList>
    </citation>
    <scope>NUCLEOTIDE SEQUENCE [LARGE SCALE GENOMIC DNA]</scope>
    <source>
        <strain evidence="8 9">DSM 28129</strain>
    </source>
</reference>
<dbReference type="InterPro" id="IPR003188">
    <property type="entry name" value="PTS_IIA_lac/cel"/>
</dbReference>
<keyword evidence="3" id="KW-0808">Transferase</keyword>
<keyword evidence="9" id="KW-1185">Reference proteome</keyword>
<dbReference type="Pfam" id="PF02255">
    <property type="entry name" value="PTS_IIA"/>
    <property type="match status" value="1"/>
</dbReference>
<dbReference type="GO" id="GO:0046872">
    <property type="term" value="F:metal ion binding"/>
    <property type="evidence" value="ECO:0007669"/>
    <property type="project" value="UniProtKB-KW"/>
</dbReference>
<evidence type="ECO:0000256" key="7">
    <source>
        <dbReference type="PROSITE-ProRule" id="PRU00418"/>
    </source>
</evidence>
<proteinExistence type="predicted"/>
<organism evidence="8 9">
    <name type="scientific">Fontibacillus panacisegetis</name>
    <dbReference type="NCBI Taxonomy" id="670482"/>
    <lineage>
        <taxon>Bacteria</taxon>
        <taxon>Bacillati</taxon>
        <taxon>Bacillota</taxon>
        <taxon>Bacilli</taxon>
        <taxon>Bacillales</taxon>
        <taxon>Paenibacillaceae</taxon>
        <taxon>Fontibacillus</taxon>
    </lineage>
</organism>
<dbReference type="GO" id="GO:0009401">
    <property type="term" value="P:phosphoenolpyruvate-dependent sugar phosphotransferase system"/>
    <property type="evidence" value="ECO:0007669"/>
    <property type="project" value="UniProtKB-KW"/>
</dbReference>
<dbReference type="PANTHER" id="PTHR34382:SF7">
    <property type="entry name" value="PTS SYSTEM N,N'-DIACETYLCHITOBIOSE-SPECIFIC EIIA COMPONENT"/>
    <property type="match status" value="1"/>
</dbReference>
<dbReference type="Proteomes" id="UP000198972">
    <property type="component" value="Unassembled WGS sequence"/>
</dbReference>
<dbReference type="PROSITE" id="PS51095">
    <property type="entry name" value="PTS_EIIA_TYPE_3"/>
    <property type="match status" value="1"/>
</dbReference>
<keyword evidence="6" id="KW-0479">Metal-binding</keyword>
<dbReference type="EMBL" id="FNBG01000002">
    <property type="protein sequence ID" value="SDE79348.1"/>
    <property type="molecule type" value="Genomic_DNA"/>
</dbReference>
<evidence type="ECO:0000256" key="3">
    <source>
        <dbReference type="ARBA" id="ARBA00022679"/>
    </source>
</evidence>
<evidence type="ECO:0000256" key="5">
    <source>
        <dbReference type="PIRSR" id="PIRSR000699-1"/>
    </source>
</evidence>
<evidence type="ECO:0000256" key="4">
    <source>
        <dbReference type="ARBA" id="ARBA00022683"/>
    </source>
</evidence>
<accession>A0A1G7FTW5</accession>
<evidence type="ECO:0000313" key="9">
    <source>
        <dbReference type="Proteomes" id="UP000198972"/>
    </source>
</evidence>
<feature type="binding site" evidence="6">
    <location>
        <position position="78"/>
    </location>
    <ligand>
        <name>Mg(2+)</name>
        <dbReference type="ChEBI" id="CHEBI:18420"/>
        <note>ligand shared between all trimeric partners</note>
    </ligand>
</feature>
<feature type="modified residue" description="Phosphohistidine; by HPr" evidence="7">
    <location>
        <position position="75"/>
    </location>
</feature>
<keyword evidence="2" id="KW-0762">Sugar transport</keyword>
<protein>
    <submittedName>
        <fullName evidence="8">PTS system, cellobiose-specific IIA component</fullName>
    </submittedName>
</protein>
<comment type="cofactor">
    <cofactor evidence="6">
        <name>Mg(2+)</name>
        <dbReference type="ChEBI" id="CHEBI:18420"/>
    </cofactor>
    <text evidence="6">Binds 1 Mg(2+) ion per trimer.</text>
</comment>
<keyword evidence="6" id="KW-0460">Magnesium</keyword>
<evidence type="ECO:0000256" key="6">
    <source>
        <dbReference type="PIRSR" id="PIRSR000699-2"/>
    </source>
</evidence>
<evidence type="ECO:0000313" key="8">
    <source>
        <dbReference type="EMBL" id="SDE79348.1"/>
    </source>
</evidence>
<dbReference type="InterPro" id="IPR036542">
    <property type="entry name" value="PTS_IIA_lac/cel_sf"/>
</dbReference>
<keyword evidence="1" id="KW-0813">Transport</keyword>
<evidence type="ECO:0000256" key="1">
    <source>
        <dbReference type="ARBA" id="ARBA00022448"/>
    </source>
</evidence>
<dbReference type="SUPFAM" id="SSF46973">
    <property type="entry name" value="Enzyme IIa from lactose specific PTS, IIa-lac"/>
    <property type="match status" value="1"/>
</dbReference>
<dbReference type="STRING" id="670482.SAMN04488542_102148"/>